<dbReference type="InterPro" id="IPR036390">
    <property type="entry name" value="WH_DNA-bd_sf"/>
</dbReference>
<dbReference type="Proteomes" id="UP000234382">
    <property type="component" value="Unassembled WGS sequence"/>
</dbReference>
<dbReference type="SUPFAM" id="SSF46785">
    <property type="entry name" value="Winged helix' DNA-binding domain"/>
    <property type="match status" value="1"/>
</dbReference>
<dbReference type="InterPro" id="IPR000835">
    <property type="entry name" value="HTH_MarR-typ"/>
</dbReference>
<dbReference type="GO" id="GO:0006950">
    <property type="term" value="P:response to stress"/>
    <property type="evidence" value="ECO:0007669"/>
    <property type="project" value="TreeGrafter"/>
</dbReference>
<evidence type="ECO:0000313" key="2">
    <source>
        <dbReference type="EMBL" id="SMX99837.1"/>
    </source>
</evidence>
<gene>
    <name evidence="2" type="ORF">BI49514_03103</name>
</gene>
<dbReference type="EMBL" id="FXYX01000037">
    <property type="protein sequence ID" value="SMX99837.1"/>
    <property type="molecule type" value="Genomic_DNA"/>
</dbReference>
<evidence type="ECO:0000259" key="1">
    <source>
        <dbReference type="PROSITE" id="PS50995"/>
    </source>
</evidence>
<proteinExistence type="predicted"/>
<dbReference type="GO" id="GO:0003700">
    <property type="term" value="F:DNA-binding transcription factor activity"/>
    <property type="evidence" value="ECO:0007669"/>
    <property type="project" value="InterPro"/>
</dbReference>
<dbReference type="AlphaFoldDB" id="A0A2H1KJA4"/>
<dbReference type="GO" id="GO:0003677">
    <property type="term" value="F:DNA binding"/>
    <property type="evidence" value="ECO:0007669"/>
    <property type="project" value="UniProtKB-KW"/>
</dbReference>
<dbReference type="PANTHER" id="PTHR33164">
    <property type="entry name" value="TRANSCRIPTIONAL REGULATOR, MARR FAMILY"/>
    <property type="match status" value="1"/>
</dbReference>
<accession>A0A2H1KJA4</accession>
<keyword evidence="2" id="KW-0238">DNA-binding</keyword>
<dbReference type="InterPro" id="IPR039422">
    <property type="entry name" value="MarR/SlyA-like"/>
</dbReference>
<dbReference type="Pfam" id="PF12802">
    <property type="entry name" value="MarR_2"/>
    <property type="match status" value="1"/>
</dbReference>
<dbReference type="InterPro" id="IPR036388">
    <property type="entry name" value="WH-like_DNA-bd_sf"/>
</dbReference>
<dbReference type="PANTHER" id="PTHR33164:SF99">
    <property type="entry name" value="MARR FAMILY REGULATORY PROTEIN"/>
    <property type="match status" value="1"/>
</dbReference>
<keyword evidence="3" id="KW-1185">Reference proteome</keyword>
<reference evidence="3" key="1">
    <citation type="submission" date="2017-03" db="EMBL/GenBank/DDBJ databases">
        <authorList>
            <person name="Monnet C."/>
        </authorList>
    </citation>
    <scope>NUCLEOTIDE SEQUENCE [LARGE SCALE GENOMIC DNA]</scope>
    <source>
        <strain evidence="3">ATCC 49514</strain>
    </source>
</reference>
<sequence length="171" mass="18551">MTLSTCHAMVKCMYMESSEPKGGGVARNLSAAWAQVAAVVAAVDATLGKWLMDNYGIGLTDYRAILHLSRASDSELRIHDLADKVGLSQSSATRLVGRLEGKGLVARDTCPDDARGVYAVVTNSGLQAVSDIRTQYEAKIRELLESADRQYPQLDLAELDRSFETISELIS</sequence>
<evidence type="ECO:0000313" key="3">
    <source>
        <dbReference type="Proteomes" id="UP000234382"/>
    </source>
</evidence>
<protein>
    <submittedName>
        <fullName evidence="2">DNA-binding transcriptional regulator, MarR family</fullName>
    </submittedName>
</protein>
<feature type="domain" description="HTH marR-type" evidence="1">
    <location>
        <begin position="26"/>
        <end position="171"/>
    </location>
</feature>
<dbReference type="PROSITE" id="PS50995">
    <property type="entry name" value="HTH_MARR_2"/>
    <property type="match status" value="1"/>
</dbReference>
<dbReference type="SMART" id="SM00347">
    <property type="entry name" value="HTH_MARR"/>
    <property type="match status" value="1"/>
</dbReference>
<dbReference type="Gene3D" id="1.10.10.10">
    <property type="entry name" value="Winged helix-like DNA-binding domain superfamily/Winged helix DNA-binding domain"/>
    <property type="match status" value="1"/>
</dbReference>
<name>A0A2H1KJA4_9MICO</name>
<organism evidence="2 3">
    <name type="scientific">Brevibacterium iodinum ATCC 49514</name>
    <dbReference type="NCBI Taxonomy" id="1255616"/>
    <lineage>
        <taxon>Bacteria</taxon>
        <taxon>Bacillati</taxon>
        <taxon>Actinomycetota</taxon>
        <taxon>Actinomycetes</taxon>
        <taxon>Micrococcales</taxon>
        <taxon>Brevibacteriaceae</taxon>
        <taxon>Brevibacterium</taxon>
    </lineage>
</organism>